<keyword evidence="1" id="KW-0732">Signal</keyword>
<dbReference type="SUPFAM" id="SSF49265">
    <property type="entry name" value="Fibronectin type III"/>
    <property type="match status" value="1"/>
</dbReference>
<protein>
    <recommendedName>
        <fullName evidence="2">Rhamnogalacturonase A/B/Epimerase-like pectate lyase domain-containing protein</fullName>
    </recommendedName>
</protein>
<feature type="signal peptide" evidence="1">
    <location>
        <begin position="1"/>
        <end position="20"/>
    </location>
</feature>
<dbReference type="Gene3D" id="2.60.40.10">
    <property type="entry name" value="Immunoglobulins"/>
    <property type="match status" value="2"/>
</dbReference>
<dbReference type="InterPro" id="IPR013783">
    <property type="entry name" value="Ig-like_fold"/>
</dbReference>
<comment type="caution">
    <text evidence="3">The sequence shown here is derived from an EMBL/GenBank/DDBJ whole genome shotgun (WGS) entry which is preliminary data.</text>
</comment>
<evidence type="ECO:0000313" key="3">
    <source>
        <dbReference type="EMBL" id="MBD2847519.1"/>
    </source>
</evidence>
<reference evidence="3" key="1">
    <citation type="submission" date="2020-09" db="EMBL/GenBank/DDBJ databases">
        <title>A novel bacterium of genus Paenibacillus, isolated from South China Sea.</title>
        <authorList>
            <person name="Huang H."/>
            <person name="Mo K."/>
            <person name="Hu Y."/>
        </authorList>
    </citation>
    <scope>NUCLEOTIDE SEQUENCE</scope>
    <source>
        <strain evidence="3">IB182496</strain>
    </source>
</reference>
<evidence type="ECO:0000313" key="4">
    <source>
        <dbReference type="Proteomes" id="UP000621560"/>
    </source>
</evidence>
<dbReference type="Pfam" id="PF12708">
    <property type="entry name" value="Pect-lyase_RHGA_epim"/>
    <property type="match status" value="1"/>
</dbReference>
<dbReference type="Gene3D" id="2.160.20.10">
    <property type="entry name" value="Single-stranded right-handed beta-helix, Pectin lyase-like"/>
    <property type="match status" value="1"/>
</dbReference>
<gene>
    <name evidence="3" type="ORF">IDH44_20205</name>
</gene>
<evidence type="ECO:0000256" key="1">
    <source>
        <dbReference type="SAM" id="SignalP"/>
    </source>
</evidence>
<keyword evidence="4" id="KW-1185">Reference proteome</keyword>
<dbReference type="RefSeq" id="WP_190920629.1">
    <property type="nucleotide sequence ID" value="NZ_JACXIZ010000040.1"/>
</dbReference>
<feature type="domain" description="Rhamnogalacturonase A/B/Epimerase-like pectate lyase" evidence="2">
    <location>
        <begin position="635"/>
        <end position="815"/>
    </location>
</feature>
<sequence>MNKLFRVAAILFLCVSLLPAVRPGGEAKASSPSPQYVSMETETQGDWVGVYGADGYVLPFFSTTLTDGRDTPPAADVTDLPDYVNGYSKAGTSYWALSPNDPRALQTPDGTARKKISVYVGTTGTYSFDLDDAEPHLFTVYTTDFGSQETVEQRFQLLDDQDQVVDERMIDTINQGKYVTYMVSGDFKLKVTNVIGSYAYAQGFFFDEPVPISVADLTLQNLGDRKVQLDWTDTASTDVDVLRKKQGESAFQKIGEAASGVTTYTDEDLEAGAEYQYALQNVDGELRSLPSGAASIVVPAYTQTRLTFDSAEIEADAGQTLNIGLTLETVSGAVYTPLEGQAITLHLEGPYVGSTIEEQLGTVTTDAYGEAQLAWTADYAGAYEVVAAMPPDDDEQLAAAEARLPVDVRIEAWEQAPVILRTSEAVQAGEVLSIYGGGMDEAGTSVWIEEWTGSSMPAAPSPAALELTTAQREAEGGRFARIIVPTALDNGVYAVWVENTYGLSDPVLVNGADPHWLADDEAYAGLDVRLIGRNLDAAEFGATTNTQVRLVDTVSQQVEPVSVTDVSPYALDFQVGSAPAGEYAVEVRNGSNVPWTRLAGETLTVVSAGANPDPLGLNVSWAKDFNWAEVRDIQLDYGAAGDGVTDDTAAIQDAIDDVADDGGGVLYFPAGTYPHTGLDMRAGVVLQGEDHDTAILHFVGSGGAMFGSKGDGVTVGLTGFASLKLTVDASGLSGTVSLFGLGHSWNTANQTASRFFVYDTVADLPLDDQQVGLAAVIGAKEDVLFLDNAFTGYEMGIYSPFIERKLTIRNNQFDIAEGNIINTGAKRMIIEGNHGTGHLIPGVTEGGNFRGIKFGIGSRGWNAEEIYMASNTVEGVGSEFNDGETLLMENPQSNFADGEILGATSDTATLGIDFEAAGKSWSEQWNIVIVAGKGLGQMRNITDYDDHVVTVDEPWTIVPDRTSKFSVLRMARDVVVADNETLDSRGGIQVYHNTYDVVIADNATDDTEGISIWGRESDVNSPEPVYFAQVKRNTLVGASPHFETTWAGVHAALGGAHNGHIDVVIVYGAEFKGNTVNRQGSEDVATLRGVAAAMPIAFRTPLELTGKGVLATLLEGNAIAHSDVGFLVSPGVDATFLKDNTFTSVDEPLQDEGTNTIDW</sequence>
<dbReference type="SUPFAM" id="SSF51126">
    <property type="entry name" value="Pectin lyase-like"/>
    <property type="match status" value="1"/>
</dbReference>
<dbReference type="AlphaFoldDB" id="A0A927BXY1"/>
<dbReference type="InterPro" id="IPR003961">
    <property type="entry name" value="FN3_dom"/>
</dbReference>
<proteinExistence type="predicted"/>
<dbReference type="InterPro" id="IPR011050">
    <property type="entry name" value="Pectin_lyase_fold/virulence"/>
</dbReference>
<accession>A0A927BXY1</accession>
<dbReference type="CDD" id="cd00063">
    <property type="entry name" value="FN3"/>
    <property type="match status" value="1"/>
</dbReference>
<organism evidence="3 4">
    <name type="scientific">Paenibacillus sabuli</name>
    <dbReference type="NCBI Taxonomy" id="2772509"/>
    <lineage>
        <taxon>Bacteria</taxon>
        <taxon>Bacillati</taxon>
        <taxon>Bacillota</taxon>
        <taxon>Bacilli</taxon>
        <taxon>Bacillales</taxon>
        <taxon>Paenibacillaceae</taxon>
        <taxon>Paenibacillus</taxon>
    </lineage>
</organism>
<dbReference type="InterPro" id="IPR024535">
    <property type="entry name" value="RHGA/B-epi-like_pectate_lyase"/>
</dbReference>
<name>A0A927BXY1_9BACL</name>
<dbReference type="InterPro" id="IPR012334">
    <property type="entry name" value="Pectin_lyas_fold"/>
</dbReference>
<dbReference type="EMBL" id="JACXIZ010000040">
    <property type="protein sequence ID" value="MBD2847519.1"/>
    <property type="molecule type" value="Genomic_DNA"/>
</dbReference>
<evidence type="ECO:0000259" key="2">
    <source>
        <dbReference type="Pfam" id="PF12708"/>
    </source>
</evidence>
<feature type="chain" id="PRO_5038889325" description="Rhamnogalacturonase A/B/Epimerase-like pectate lyase domain-containing protein" evidence="1">
    <location>
        <begin position="21"/>
        <end position="1159"/>
    </location>
</feature>
<dbReference type="InterPro" id="IPR036116">
    <property type="entry name" value="FN3_sf"/>
</dbReference>
<dbReference type="Proteomes" id="UP000621560">
    <property type="component" value="Unassembled WGS sequence"/>
</dbReference>